<evidence type="ECO:0000313" key="1">
    <source>
        <dbReference type="EMBL" id="OCK83322.1"/>
    </source>
</evidence>
<dbReference type="AlphaFoldDB" id="A0A8E2EG28"/>
<reference evidence="1 2" key="1">
    <citation type="journal article" date="2016" name="Nat. Commun.">
        <title>Ectomycorrhizal ecology is imprinted in the genome of the dominant symbiotic fungus Cenococcum geophilum.</title>
        <authorList>
            <consortium name="DOE Joint Genome Institute"/>
            <person name="Peter M."/>
            <person name="Kohler A."/>
            <person name="Ohm R.A."/>
            <person name="Kuo A."/>
            <person name="Krutzmann J."/>
            <person name="Morin E."/>
            <person name="Arend M."/>
            <person name="Barry K.W."/>
            <person name="Binder M."/>
            <person name="Choi C."/>
            <person name="Clum A."/>
            <person name="Copeland A."/>
            <person name="Grisel N."/>
            <person name="Haridas S."/>
            <person name="Kipfer T."/>
            <person name="LaButti K."/>
            <person name="Lindquist E."/>
            <person name="Lipzen A."/>
            <person name="Maire R."/>
            <person name="Meier B."/>
            <person name="Mihaltcheva S."/>
            <person name="Molinier V."/>
            <person name="Murat C."/>
            <person name="Poggeler S."/>
            <person name="Quandt C.A."/>
            <person name="Sperisen C."/>
            <person name="Tritt A."/>
            <person name="Tisserant E."/>
            <person name="Crous P.W."/>
            <person name="Henrissat B."/>
            <person name="Nehls U."/>
            <person name="Egli S."/>
            <person name="Spatafora J.W."/>
            <person name="Grigoriev I.V."/>
            <person name="Martin F.M."/>
        </authorList>
    </citation>
    <scope>NUCLEOTIDE SEQUENCE [LARGE SCALE GENOMIC DNA]</scope>
    <source>
        <strain evidence="1 2">CBS 459.81</strain>
    </source>
</reference>
<proteinExistence type="predicted"/>
<sequence>MVETVVVPVKLAELGSCTLVKLAVFPSVTRTVTGRTLTSDVTDAGTALGILAVIQIGDTGSAVTASLVCKEPESDCPEGPKFNEDAVEVLESSAVLSDGGVACAVPVLLETEDINNGCLVLGSAPWAMEDISAEEPRLDEDVTKLEDPWSTFDDENMLRMSEPATGLPDGEVCCVIGAFVA</sequence>
<evidence type="ECO:0000313" key="2">
    <source>
        <dbReference type="Proteomes" id="UP000250266"/>
    </source>
</evidence>
<gene>
    <name evidence="1" type="ORF">K432DRAFT_390531</name>
</gene>
<dbReference type="EMBL" id="KV744864">
    <property type="protein sequence ID" value="OCK83322.1"/>
    <property type="molecule type" value="Genomic_DNA"/>
</dbReference>
<keyword evidence="2" id="KW-1185">Reference proteome</keyword>
<organism evidence="1 2">
    <name type="scientific">Lepidopterella palustris CBS 459.81</name>
    <dbReference type="NCBI Taxonomy" id="1314670"/>
    <lineage>
        <taxon>Eukaryota</taxon>
        <taxon>Fungi</taxon>
        <taxon>Dikarya</taxon>
        <taxon>Ascomycota</taxon>
        <taxon>Pezizomycotina</taxon>
        <taxon>Dothideomycetes</taxon>
        <taxon>Pleosporomycetidae</taxon>
        <taxon>Mytilinidiales</taxon>
        <taxon>Argynnaceae</taxon>
        <taxon>Lepidopterella</taxon>
    </lineage>
</organism>
<protein>
    <submittedName>
        <fullName evidence="1">Uncharacterized protein</fullName>
    </submittedName>
</protein>
<dbReference type="Proteomes" id="UP000250266">
    <property type="component" value="Unassembled WGS sequence"/>
</dbReference>
<name>A0A8E2EG28_9PEZI</name>
<accession>A0A8E2EG28</accession>